<organism evidence="2 3">
    <name type="scientific">Kaistia dalseonensis</name>
    <dbReference type="NCBI Taxonomy" id="410840"/>
    <lineage>
        <taxon>Bacteria</taxon>
        <taxon>Pseudomonadati</taxon>
        <taxon>Pseudomonadota</taxon>
        <taxon>Alphaproteobacteria</taxon>
        <taxon>Hyphomicrobiales</taxon>
        <taxon>Kaistiaceae</taxon>
        <taxon>Kaistia</taxon>
    </lineage>
</organism>
<dbReference type="EMBL" id="JAUSVO010000008">
    <property type="protein sequence ID" value="MDQ0440377.1"/>
    <property type="molecule type" value="Genomic_DNA"/>
</dbReference>
<comment type="caution">
    <text evidence="2">The sequence shown here is derived from an EMBL/GenBank/DDBJ whole genome shotgun (WGS) entry which is preliminary data.</text>
</comment>
<name>A0ABU0HDH4_9HYPH</name>
<evidence type="ECO:0000313" key="3">
    <source>
        <dbReference type="Proteomes" id="UP001241603"/>
    </source>
</evidence>
<evidence type="ECO:0000313" key="2">
    <source>
        <dbReference type="EMBL" id="MDQ0440377.1"/>
    </source>
</evidence>
<proteinExistence type="predicted"/>
<evidence type="ECO:0000259" key="1">
    <source>
        <dbReference type="Pfam" id="PF18735"/>
    </source>
</evidence>
<accession>A0ABU0HDH4</accession>
<reference evidence="2 3" key="1">
    <citation type="submission" date="2023-07" db="EMBL/GenBank/DDBJ databases">
        <title>Genomic Encyclopedia of Type Strains, Phase IV (KMG-IV): sequencing the most valuable type-strain genomes for metagenomic binning, comparative biology and taxonomic classification.</title>
        <authorList>
            <person name="Goeker M."/>
        </authorList>
    </citation>
    <scope>NUCLEOTIDE SEQUENCE [LARGE SCALE GENOMIC DNA]</scope>
    <source>
        <strain evidence="2 3">B6-8</strain>
    </source>
</reference>
<dbReference type="Pfam" id="PF18735">
    <property type="entry name" value="HEPN_RiboL-PSP"/>
    <property type="match status" value="1"/>
</dbReference>
<dbReference type="RefSeq" id="WP_266351259.1">
    <property type="nucleotide sequence ID" value="NZ_JAPKNG010000008.1"/>
</dbReference>
<gene>
    <name evidence="2" type="ORF">QO014_004792</name>
</gene>
<protein>
    <recommendedName>
        <fullName evidence="1">RiboL-PSP-HEPN domain-containing protein</fullName>
    </recommendedName>
</protein>
<dbReference type="Proteomes" id="UP001241603">
    <property type="component" value="Unassembled WGS sequence"/>
</dbReference>
<keyword evidence="3" id="KW-1185">Reference proteome</keyword>
<dbReference type="InterPro" id="IPR041519">
    <property type="entry name" value="HEPN_RiboL-PSP"/>
</dbReference>
<feature type="domain" description="RiboL-PSP-HEPN" evidence="1">
    <location>
        <begin position="14"/>
        <end position="169"/>
    </location>
</feature>
<sequence>MPRADLDRHFNRIEQLVSEIRQHVPVDRIDAGQLRADLAGLLVVSIAASYETCVKETLFNYANKHHAAFGNFTFNNFKKLNSRISIPDLYKYTETFDSDVNIRFKSLISKRRKNIDKKIGKNIESNYTQILNWRHAFAHAWARNTTIEEAIVTHRLAKRVLYSFDEAFNGR</sequence>